<dbReference type="InterPro" id="IPR039191">
    <property type="entry name" value="Nopp140-like"/>
</dbReference>
<dbReference type="PANTHER" id="PTHR23216">
    <property type="entry name" value="NUCLEOLAR AND COILED-BODY PHOSPHOPROTEIN 1"/>
    <property type="match status" value="1"/>
</dbReference>
<keyword evidence="3" id="KW-1185">Reference proteome</keyword>
<name>A0A433A133_9FUNG</name>
<organism evidence="2 3">
    <name type="scientific">Jimgerdemannia flammicorona</name>
    <dbReference type="NCBI Taxonomy" id="994334"/>
    <lineage>
        <taxon>Eukaryota</taxon>
        <taxon>Fungi</taxon>
        <taxon>Fungi incertae sedis</taxon>
        <taxon>Mucoromycota</taxon>
        <taxon>Mucoromycotina</taxon>
        <taxon>Endogonomycetes</taxon>
        <taxon>Endogonales</taxon>
        <taxon>Endogonaceae</taxon>
        <taxon>Jimgerdemannia</taxon>
    </lineage>
</organism>
<dbReference type="AlphaFoldDB" id="A0A433A133"/>
<feature type="domain" description="Srp40 C-terminal" evidence="1">
    <location>
        <begin position="14"/>
        <end position="88"/>
    </location>
</feature>
<dbReference type="Proteomes" id="UP000268093">
    <property type="component" value="Unassembled WGS sequence"/>
</dbReference>
<dbReference type="InterPro" id="IPR007718">
    <property type="entry name" value="Srp40_C"/>
</dbReference>
<dbReference type="GO" id="GO:0005654">
    <property type="term" value="C:nucleoplasm"/>
    <property type="evidence" value="ECO:0007669"/>
    <property type="project" value="TreeGrafter"/>
</dbReference>
<protein>
    <submittedName>
        <fullName evidence="2">SRP40, C-terminal domain-containing protein</fullName>
    </submittedName>
</protein>
<dbReference type="EMBL" id="RBNI01021247">
    <property type="protein sequence ID" value="RUO96452.1"/>
    <property type="molecule type" value="Genomic_DNA"/>
</dbReference>
<dbReference type="GO" id="GO:0005730">
    <property type="term" value="C:nucleolus"/>
    <property type="evidence" value="ECO:0007669"/>
    <property type="project" value="InterPro"/>
</dbReference>
<comment type="caution">
    <text evidence="2">The sequence shown here is derived from an EMBL/GenBank/DDBJ whole genome shotgun (WGS) entry which is preliminary data.</text>
</comment>
<accession>A0A433A133</accession>
<evidence type="ECO:0000313" key="2">
    <source>
        <dbReference type="EMBL" id="RUO96452.1"/>
    </source>
</evidence>
<evidence type="ECO:0000259" key="1">
    <source>
        <dbReference type="Pfam" id="PF05022"/>
    </source>
</evidence>
<sequence length="92" mass="10735">MTQENGNERKRNTPFQRVRTEEIEFLDERLKNNTYVAKGGSDENSYGFKAHNDLIVTKGKGFRTEKNKKKRGSYRGGQIDFISHSIKFNFDD</sequence>
<dbReference type="Pfam" id="PF05022">
    <property type="entry name" value="SRP40_C"/>
    <property type="match status" value="1"/>
</dbReference>
<proteinExistence type="predicted"/>
<reference evidence="2 3" key="1">
    <citation type="journal article" date="2018" name="New Phytol.">
        <title>Phylogenomics of Endogonaceae and evolution of mycorrhizas within Mucoromycota.</title>
        <authorList>
            <person name="Chang Y."/>
            <person name="Desiro A."/>
            <person name="Na H."/>
            <person name="Sandor L."/>
            <person name="Lipzen A."/>
            <person name="Clum A."/>
            <person name="Barry K."/>
            <person name="Grigoriev I.V."/>
            <person name="Martin F.M."/>
            <person name="Stajich J.E."/>
            <person name="Smith M.E."/>
            <person name="Bonito G."/>
            <person name="Spatafora J.W."/>
        </authorList>
    </citation>
    <scope>NUCLEOTIDE SEQUENCE [LARGE SCALE GENOMIC DNA]</scope>
    <source>
        <strain evidence="2 3">GMNB39</strain>
    </source>
</reference>
<dbReference type="PANTHER" id="PTHR23216:SF1">
    <property type="entry name" value="NUCLEOLAR AND COILED-BODY PHOSPHOPROTEIN 1"/>
    <property type="match status" value="1"/>
</dbReference>
<evidence type="ECO:0000313" key="3">
    <source>
        <dbReference type="Proteomes" id="UP000268093"/>
    </source>
</evidence>
<gene>
    <name evidence="2" type="ORF">BC936DRAFT_142020</name>
</gene>